<keyword evidence="2" id="KW-1185">Reference proteome</keyword>
<proteinExistence type="predicted"/>
<dbReference type="RefSeq" id="WP_220619347.1">
    <property type="nucleotide sequence ID" value="NZ_RKLR01000006.1"/>
</dbReference>
<dbReference type="AlphaFoldDB" id="A0AAW4PTR7"/>
<accession>A0AAW4PTR7</accession>
<reference evidence="1 2" key="1">
    <citation type="submission" date="2021-06" db="EMBL/GenBank/DDBJ databases">
        <title>Halomicroarcula sp. a new haloarchaeum isolated from saline soil.</title>
        <authorList>
            <person name="Duran-Viseras A."/>
            <person name="Sanchez-Porro C."/>
            <person name="Ventosa A."/>
        </authorList>
    </citation>
    <scope>NUCLEOTIDE SEQUENCE [LARGE SCALE GENOMIC DNA]</scope>
    <source>
        <strain evidence="1 2">F13</strain>
    </source>
</reference>
<evidence type="ECO:0000313" key="2">
    <source>
        <dbReference type="Proteomes" id="UP001430377"/>
    </source>
</evidence>
<dbReference type="EMBL" id="RKLR01000006">
    <property type="protein sequence ID" value="MBX0324393.1"/>
    <property type="molecule type" value="Genomic_DNA"/>
</dbReference>
<sequence>MENTIDRSPEETSLLVVSDSHVGSLLAADIDSVRTHLITDSSTVALQTPDNVRKTVGNVTSAEILGAGAGATAAVVALQRDRQALLVAQLLRTRFEIDELLISVNDPQRREAFEDIATTIVCVSTCLSTELGDAVKQTLSEPRSHS</sequence>
<gene>
    <name evidence="1" type="ORF">EGH21_15285</name>
</gene>
<organism evidence="1 2">
    <name type="scientific">Haloarcula rubra</name>
    <dbReference type="NCBI Taxonomy" id="2487747"/>
    <lineage>
        <taxon>Archaea</taxon>
        <taxon>Methanobacteriati</taxon>
        <taxon>Methanobacteriota</taxon>
        <taxon>Stenosarchaea group</taxon>
        <taxon>Halobacteria</taxon>
        <taxon>Halobacteriales</taxon>
        <taxon>Haloarculaceae</taxon>
        <taxon>Haloarcula</taxon>
    </lineage>
</organism>
<dbReference type="Proteomes" id="UP001430377">
    <property type="component" value="Unassembled WGS sequence"/>
</dbReference>
<evidence type="ECO:0000313" key="1">
    <source>
        <dbReference type="EMBL" id="MBX0324393.1"/>
    </source>
</evidence>
<name>A0AAW4PTR7_9EURY</name>
<dbReference type="Gene3D" id="3.40.50.720">
    <property type="entry name" value="NAD(P)-binding Rossmann-like Domain"/>
    <property type="match status" value="1"/>
</dbReference>
<comment type="caution">
    <text evidence="1">The sequence shown here is derived from an EMBL/GenBank/DDBJ whole genome shotgun (WGS) entry which is preliminary data.</text>
</comment>
<protein>
    <submittedName>
        <fullName evidence="1">Potassium transporter</fullName>
    </submittedName>
</protein>